<evidence type="ECO:0000256" key="8">
    <source>
        <dbReference type="ARBA" id="ARBA00022840"/>
    </source>
</evidence>
<evidence type="ECO:0000256" key="7">
    <source>
        <dbReference type="ARBA" id="ARBA00022777"/>
    </source>
</evidence>
<dbReference type="Pfam" id="PF00069">
    <property type="entry name" value="Pkinase"/>
    <property type="match status" value="1"/>
</dbReference>
<dbReference type="InterPro" id="IPR017441">
    <property type="entry name" value="Protein_kinase_ATP_BS"/>
</dbReference>
<evidence type="ECO:0000256" key="2">
    <source>
        <dbReference type="ARBA" id="ARBA00008874"/>
    </source>
</evidence>
<organism evidence="11">
    <name type="scientific">Cyprideis torosa</name>
    <dbReference type="NCBI Taxonomy" id="163714"/>
    <lineage>
        <taxon>Eukaryota</taxon>
        <taxon>Metazoa</taxon>
        <taxon>Ecdysozoa</taxon>
        <taxon>Arthropoda</taxon>
        <taxon>Crustacea</taxon>
        <taxon>Oligostraca</taxon>
        <taxon>Ostracoda</taxon>
        <taxon>Podocopa</taxon>
        <taxon>Podocopida</taxon>
        <taxon>Cytherocopina</taxon>
        <taxon>Cytheroidea</taxon>
        <taxon>Cytherideidae</taxon>
        <taxon>Cyprideis</taxon>
    </lineage>
</organism>
<dbReference type="EMBL" id="OB660420">
    <property type="protein sequence ID" value="CAD7224693.1"/>
    <property type="molecule type" value="Genomic_DNA"/>
</dbReference>
<dbReference type="GO" id="GO:0008349">
    <property type="term" value="F:MAP kinase kinase kinase kinase activity"/>
    <property type="evidence" value="ECO:0007669"/>
    <property type="project" value="InterPro"/>
</dbReference>
<dbReference type="Pfam" id="PF00780">
    <property type="entry name" value="CNH"/>
    <property type="match status" value="1"/>
</dbReference>
<keyword evidence="5 9" id="KW-0808">Transferase</keyword>
<dbReference type="PROSITE" id="PS50219">
    <property type="entry name" value="CNH"/>
    <property type="match status" value="1"/>
</dbReference>
<gene>
    <name evidence="11" type="ORF">CTOB1V02_LOCUS2646</name>
</gene>
<evidence type="ECO:0000256" key="9">
    <source>
        <dbReference type="PIRNR" id="PIRNR038172"/>
    </source>
</evidence>
<evidence type="ECO:0000256" key="5">
    <source>
        <dbReference type="ARBA" id="ARBA00022679"/>
    </source>
</evidence>
<dbReference type="PROSITE" id="PS50011">
    <property type="entry name" value="PROTEIN_KINASE_DOM"/>
    <property type="match status" value="1"/>
</dbReference>
<accession>A0A7R8ZME2</accession>
<keyword evidence="8 9" id="KW-0067">ATP-binding</keyword>
<dbReference type="GO" id="GO:0005524">
    <property type="term" value="F:ATP binding"/>
    <property type="evidence" value="ECO:0007669"/>
    <property type="project" value="UniProtKB-UniRule"/>
</dbReference>
<evidence type="ECO:0000256" key="3">
    <source>
        <dbReference type="ARBA" id="ARBA00022527"/>
    </source>
</evidence>
<dbReference type="InterPro" id="IPR001180">
    <property type="entry name" value="CNH_dom"/>
</dbReference>
<dbReference type="InterPro" id="IPR008271">
    <property type="entry name" value="Ser/Thr_kinase_AS"/>
</dbReference>
<name>A0A7R8ZME2_9CRUS</name>
<feature type="compositionally biased region" description="Basic residues" evidence="10">
    <location>
        <begin position="449"/>
        <end position="458"/>
    </location>
</feature>
<dbReference type="InterPro" id="IPR050629">
    <property type="entry name" value="STE20/SPS1-PAK"/>
</dbReference>
<comment type="similarity">
    <text evidence="2 9">Belongs to the protein kinase superfamily. STE Ser/Thr protein kinase family. STE20 subfamily.</text>
</comment>
<dbReference type="SUPFAM" id="SSF56112">
    <property type="entry name" value="Protein kinase-like (PK-like)"/>
    <property type="match status" value="1"/>
</dbReference>
<evidence type="ECO:0000313" key="11">
    <source>
        <dbReference type="EMBL" id="CAD7224693.1"/>
    </source>
</evidence>
<dbReference type="PANTHER" id="PTHR48012">
    <property type="entry name" value="STERILE20-LIKE KINASE, ISOFORM B-RELATED"/>
    <property type="match status" value="1"/>
</dbReference>
<feature type="region of interest" description="Disordered" evidence="10">
    <location>
        <begin position="387"/>
        <end position="473"/>
    </location>
</feature>
<dbReference type="PROSITE" id="PS00107">
    <property type="entry name" value="PROTEIN_KINASE_ATP"/>
    <property type="match status" value="1"/>
</dbReference>
<dbReference type="OrthoDB" id="8693905at2759"/>
<dbReference type="PROSITE" id="PS00108">
    <property type="entry name" value="PROTEIN_KINASE_ST"/>
    <property type="match status" value="1"/>
</dbReference>
<dbReference type="SMART" id="SM00220">
    <property type="entry name" value="S_TKc"/>
    <property type="match status" value="1"/>
</dbReference>
<reference evidence="11" key="1">
    <citation type="submission" date="2020-11" db="EMBL/GenBank/DDBJ databases">
        <authorList>
            <person name="Tran Van P."/>
        </authorList>
    </citation>
    <scope>NUCLEOTIDE SEQUENCE</scope>
</reference>
<sequence>MAAAAPEASGMAGEICRRNPKEVYKLMQRLGCGTYGSVYKGMRIETGELAAIKVCRFESAAEMVPLQQEIAMMKGCHHENIVTYYGSYYWNKKFWICMEFCGGGSLHDIYNVTGPLQERQIAFCCREVTRGLAYLHGQGMMHRDIKGANILLTDGGNVKLADFGVSQYISSREAKRKTLIGTPFWMAPEMALADHGGGYNQLCDIWAVGITSIELAELQPPWYDLHPQRVLTLLASSKLKPPPGLKDKTKWSPDFHNFIKVTLTKNPKKRPTAEKLLKHDFLRGHLTKALTLELLDRARNPLRSPDSSDLDEDEALERISVPLRIPSKPSKERTKSELNMESVNFDPPLVTALSAEPPPARYPDPSSDWGSILEKLDDVKFDFDTAWTSEEDRKGGEDDPEANYCRDPTLPLPSDEGEVVAKGSSWGRDGAQEDGTLKQESTATPTVPPRRRDRRRPTPPRIQSNGLPPTPKVHMGAGFTKIFNGCPLTIHCSASWVHPATRNQHILIGSDEGIFSLNLKDLADDCMELIYRRRTTWMFVMKDVLMSISGKTPHVYSHDLVALHARKQGGLTTKLSVTLHMNRIPDRLVPKRFAPSTRLSETKGMLRCCVRRNPLNGYKYLCGASTERVFLMQWYDPLHKFMTLKTFDCNLPPRLRTFEMVFVPDAEYPRVCVDVRVPHPESAQLCLEMLDLNSDAACLTPGLDAGGQQDEQALAGHVNLKHVSQLDRHTLLVCHDNVVQFVDLDGKLKTTPGREGPAELAADFEIEGLVCLTDSILMFHRHGLQGRSIKEFAITQNIFDESRTFRLLGSERTVVLESRSATLDYSNPESGVNLYILTGHENSY</sequence>
<proteinExistence type="inferred from homology"/>
<keyword evidence="4" id="KW-0597">Phosphoprotein</keyword>
<evidence type="ECO:0000256" key="1">
    <source>
        <dbReference type="ARBA" id="ARBA00001946"/>
    </source>
</evidence>
<comment type="function">
    <text evidence="9">Serine/threonine kinase that plays a role in the response to environmental stress. Appears to act upstream of the JUN N-terminal pathway.</text>
</comment>
<protein>
    <recommendedName>
        <fullName evidence="9">Mitogen-activated protein kinase kinase kinase kinase</fullName>
        <ecNumber evidence="9">2.7.11.1</ecNumber>
    </recommendedName>
</protein>
<dbReference type="EC" id="2.7.11.1" evidence="9"/>
<dbReference type="InterPro" id="IPR021160">
    <property type="entry name" value="MAPKKKK"/>
</dbReference>
<dbReference type="GO" id="GO:0005737">
    <property type="term" value="C:cytoplasm"/>
    <property type="evidence" value="ECO:0007669"/>
    <property type="project" value="TreeGrafter"/>
</dbReference>
<dbReference type="SMART" id="SM00036">
    <property type="entry name" value="CNH"/>
    <property type="match status" value="1"/>
</dbReference>
<dbReference type="FunFam" id="1.10.510.10:FF:000031">
    <property type="entry name" value="Mitogen-activated protein kinase kinase kinase kinase"/>
    <property type="match status" value="1"/>
</dbReference>
<dbReference type="InterPro" id="IPR000719">
    <property type="entry name" value="Prot_kinase_dom"/>
</dbReference>
<dbReference type="PANTHER" id="PTHR48012:SF18">
    <property type="entry name" value="HAPPYHOUR, ISOFORM A"/>
    <property type="match status" value="1"/>
</dbReference>
<comment type="cofactor">
    <cofactor evidence="1 9">
        <name>Mg(2+)</name>
        <dbReference type="ChEBI" id="CHEBI:18420"/>
    </cofactor>
</comment>
<feature type="region of interest" description="Disordered" evidence="10">
    <location>
        <begin position="350"/>
        <end position="369"/>
    </location>
</feature>
<comment type="catalytic activity">
    <reaction evidence="9">
        <text>L-threonyl-[protein] + ATP = O-phospho-L-threonyl-[protein] + ADP + H(+)</text>
        <dbReference type="Rhea" id="RHEA:46608"/>
        <dbReference type="Rhea" id="RHEA-COMP:11060"/>
        <dbReference type="Rhea" id="RHEA-COMP:11605"/>
        <dbReference type="ChEBI" id="CHEBI:15378"/>
        <dbReference type="ChEBI" id="CHEBI:30013"/>
        <dbReference type="ChEBI" id="CHEBI:30616"/>
        <dbReference type="ChEBI" id="CHEBI:61977"/>
        <dbReference type="ChEBI" id="CHEBI:456216"/>
        <dbReference type="EC" id="2.7.11.1"/>
    </reaction>
</comment>
<keyword evidence="3 9" id="KW-0723">Serine/threonine-protein kinase</keyword>
<evidence type="ECO:0000256" key="10">
    <source>
        <dbReference type="SAM" id="MobiDB-lite"/>
    </source>
</evidence>
<comment type="catalytic activity">
    <reaction evidence="9">
        <text>L-seryl-[protein] + ATP = O-phospho-L-seryl-[protein] + ADP + H(+)</text>
        <dbReference type="Rhea" id="RHEA:17989"/>
        <dbReference type="Rhea" id="RHEA-COMP:9863"/>
        <dbReference type="Rhea" id="RHEA-COMP:11604"/>
        <dbReference type="ChEBI" id="CHEBI:15378"/>
        <dbReference type="ChEBI" id="CHEBI:29999"/>
        <dbReference type="ChEBI" id="CHEBI:30616"/>
        <dbReference type="ChEBI" id="CHEBI:83421"/>
        <dbReference type="ChEBI" id="CHEBI:456216"/>
        <dbReference type="EC" id="2.7.11.1"/>
    </reaction>
</comment>
<dbReference type="PIRSF" id="PIRSF038172">
    <property type="entry name" value="MAPKKKK"/>
    <property type="match status" value="1"/>
</dbReference>
<dbReference type="InterPro" id="IPR011009">
    <property type="entry name" value="Kinase-like_dom_sf"/>
</dbReference>
<evidence type="ECO:0000256" key="6">
    <source>
        <dbReference type="ARBA" id="ARBA00022741"/>
    </source>
</evidence>
<keyword evidence="6 9" id="KW-0547">Nucleotide-binding</keyword>
<dbReference type="Gene3D" id="1.10.510.10">
    <property type="entry name" value="Transferase(Phosphotransferase) domain 1"/>
    <property type="match status" value="1"/>
</dbReference>
<keyword evidence="7 9" id="KW-0418">Kinase</keyword>
<dbReference type="AlphaFoldDB" id="A0A7R8ZME2"/>
<evidence type="ECO:0000256" key="4">
    <source>
        <dbReference type="ARBA" id="ARBA00022553"/>
    </source>
</evidence>